<keyword evidence="1" id="KW-0472">Membrane</keyword>
<evidence type="ECO:0008006" key="3">
    <source>
        <dbReference type="Google" id="ProtNLM"/>
    </source>
</evidence>
<name>X1MIN1_9ZZZZ</name>
<feature type="transmembrane region" description="Helical" evidence="1">
    <location>
        <begin position="133"/>
        <end position="151"/>
    </location>
</feature>
<feature type="non-terminal residue" evidence="2">
    <location>
        <position position="1"/>
    </location>
</feature>
<dbReference type="PANTHER" id="PTHR37422:SF13">
    <property type="entry name" value="LIPOPOLYSACCHARIDE BIOSYNTHESIS PROTEIN PA4999-RELATED"/>
    <property type="match status" value="1"/>
</dbReference>
<dbReference type="PANTHER" id="PTHR37422">
    <property type="entry name" value="TEICHURONIC ACID BIOSYNTHESIS PROTEIN TUAE"/>
    <property type="match status" value="1"/>
</dbReference>
<comment type="caution">
    <text evidence="2">The sequence shown here is derived from an EMBL/GenBank/DDBJ whole genome shotgun (WGS) entry which is preliminary data.</text>
</comment>
<accession>X1MIN1</accession>
<keyword evidence="1" id="KW-1133">Transmembrane helix</keyword>
<feature type="transmembrane region" description="Helical" evidence="1">
    <location>
        <begin position="98"/>
        <end position="117"/>
    </location>
</feature>
<feature type="transmembrane region" description="Helical" evidence="1">
    <location>
        <begin position="40"/>
        <end position="62"/>
    </location>
</feature>
<protein>
    <recommendedName>
        <fullName evidence="3">O-antigen ligase domain-containing protein</fullName>
    </recommendedName>
</protein>
<feature type="transmembrane region" description="Helical" evidence="1">
    <location>
        <begin position="74"/>
        <end position="92"/>
    </location>
</feature>
<evidence type="ECO:0000313" key="2">
    <source>
        <dbReference type="EMBL" id="GAI14560.1"/>
    </source>
</evidence>
<sequence length="225" mass="26623">WGPENYTLTFTKFFNPCLFTPRCGGEIWFDRTHNIVFDTLVTTGILGLLTYLGLFFSLFFVLGKRYLKEKSIDFWDFSVFIALPVAYFIQNLTVFDMVASLMMFILILVFGGFLANLGREKERRERFIPKHKTMGIILFLIFLFTFSRFIIQPFRTDTFVIKALSNPQQRIEFYRKTLETSPMGKYQIREFFAQQSQSIIQNNIQKIPKEDIEKELDFLITELEK</sequence>
<organism evidence="2">
    <name type="scientific">marine sediment metagenome</name>
    <dbReference type="NCBI Taxonomy" id="412755"/>
    <lineage>
        <taxon>unclassified sequences</taxon>
        <taxon>metagenomes</taxon>
        <taxon>ecological metagenomes</taxon>
    </lineage>
</organism>
<dbReference type="AlphaFoldDB" id="X1MIN1"/>
<dbReference type="EMBL" id="BARV01012001">
    <property type="protein sequence ID" value="GAI14560.1"/>
    <property type="molecule type" value="Genomic_DNA"/>
</dbReference>
<evidence type="ECO:0000256" key="1">
    <source>
        <dbReference type="SAM" id="Phobius"/>
    </source>
</evidence>
<feature type="non-terminal residue" evidence="2">
    <location>
        <position position="225"/>
    </location>
</feature>
<proteinExistence type="predicted"/>
<dbReference type="InterPro" id="IPR051533">
    <property type="entry name" value="WaaL-like"/>
</dbReference>
<reference evidence="2" key="1">
    <citation type="journal article" date="2014" name="Front. Microbiol.">
        <title>High frequency of phylogenetically diverse reductive dehalogenase-homologous genes in deep subseafloor sedimentary metagenomes.</title>
        <authorList>
            <person name="Kawai M."/>
            <person name="Futagami T."/>
            <person name="Toyoda A."/>
            <person name="Takaki Y."/>
            <person name="Nishi S."/>
            <person name="Hori S."/>
            <person name="Arai W."/>
            <person name="Tsubouchi T."/>
            <person name="Morono Y."/>
            <person name="Uchiyama I."/>
            <person name="Ito T."/>
            <person name="Fujiyama A."/>
            <person name="Inagaki F."/>
            <person name="Takami H."/>
        </authorList>
    </citation>
    <scope>NUCLEOTIDE SEQUENCE</scope>
    <source>
        <strain evidence="2">Expedition CK06-06</strain>
    </source>
</reference>
<keyword evidence="1" id="KW-0812">Transmembrane</keyword>
<gene>
    <name evidence="2" type="ORF">S06H3_22446</name>
</gene>